<evidence type="ECO:0000256" key="7">
    <source>
        <dbReference type="SAM" id="MobiDB-lite"/>
    </source>
</evidence>
<name>A0ABN7NX19_TIMPD</name>
<keyword evidence="3" id="KW-0378">Hydrolase</keyword>
<accession>A0ABN7NX19</accession>
<protein>
    <recommendedName>
        <fullName evidence="9">P/Homo B domain-containing protein</fullName>
    </recommendedName>
</protein>
<keyword evidence="6" id="KW-0325">Glycoprotein</keyword>
<evidence type="ECO:0000256" key="1">
    <source>
        <dbReference type="ARBA" id="ARBA00005325"/>
    </source>
</evidence>
<dbReference type="Proteomes" id="UP001153148">
    <property type="component" value="Unassembled WGS sequence"/>
</dbReference>
<evidence type="ECO:0000259" key="9">
    <source>
        <dbReference type="PROSITE" id="PS51829"/>
    </source>
</evidence>
<evidence type="ECO:0000256" key="5">
    <source>
        <dbReference type="ARBA" id="ARBA00023157"/>
    </source>
</evidence>
<feature type="compositionally biased region" description="Basic and acidic residues" evidence="7">
    <location>
        <begin position="220"/>
        <end position="238"/>
    </location>
</feature>
<feature type="region of interest" description="Disordered" evidence="7">
    <location>
        <begin position="211"/>
        <end position="238"/>
    </location>
</feature>
<dbReference type="Pfam" id="PF14843">
    <property type="entry name" value="GF_recep_IV"/>
    <property type="match status" value="1"/>
</dbReference>
<keyword evidence="8" id="KW-0732">Signal</keyword>
<evidence type="ECO:0000256" key="3">
    <source>
        <dbReference type="ARBA" id="ARBA00022801"/>
    </source>
</evidence>
<dbReference type="Pfam" id="PF01483">
    <property type="entry name" value="P_proprotein"/>
    <property type="match status" value="1"/>
</dbReference>
<keyword evidence="2" id="KW-0645">Protease</keyword>
<evidence type="ECO:0000313" key="11">
    <source>
        <dbReference type="Proteomes" id="UP001153148"/>
    </source>
</evidence>
<keyword evidence="4" id="KW-0720">Serine protease</keyword>
<evidence type="ECO:0000256" key="8">
    <source>
        <dbReference type="SAM" id="SignalP"/>
    </source>
</evidence>
<gene>
    <name evidence="10" type="ORF">TPAB3V08_LOCUS5120</name>
</gene>
<feature type="signal peptide" evidence="8">
    <location>
        <begin position="1"/>
        <end position="23"/>
    </location>
</feature>
<organism evidence="10 11">
    <name type="scientific">Timema podura</name>
    <name type="common">Walking stick</name>
    <dbReference type="NCBI Taxonomy" id="61482"/>
    <lineage>
        <taxon>Eukaryota</taxon>
        <taxon>Metazoa</taxon>
        <taxon>Ecdysozoa</taxon>
        <taxon>Arthropoda</taxon>
        <taxon>Hexapoda</taxon>
        <taxon>Insecta</taxon>
        <taxon>Pterygota</taxon>
        <taxon>Neoptera</taxon>
        <taxon>Polyneoptera</taxon>
        <taxon>Phasmatodea</taxon>
        <taxon>Timematodea</taxon>
        <taxon>Timematoidea</taxon>
        <taxon>Timematidae</taxon>
        <taxon>Timema</taxon>
    </lineage>
</organism>
<feature type="domain" description="P/Homo B" evidence="9">
    <location>
        <begin position="13"/>
        <end position="176"/>
    </location>
</feature>
<dbReference type="InterPro" id="IPR006212">
    <property type="entry name" value="Furin_repeat"/>
</dbReference>
<dbReference type="PANTHER" id="PTHR42884:SF23">
    <property type="entry name" value="FURIN-LIKE PROTEASE 2"/>
    <property type="match status" value="1"/>
</dbReference>
<sequence length="429" mass="48389">MKGGLLFTQLLILLHGMLITCLSVHLSPHFRVCPEEPFQRDIHPCRQVRFLEHVQCKLTLRFFPRGNLRVQLTSAMGTTSTLLFERPKDVVSSSFDDWPFLSVHFWGEKAEGRWTLQITNSGTRSVNQPGNTLHLEPGNMLHLEPGNMLHLLVITSHLEPGILKKWQLIFYGTATSPIRIKSNNGAGKSPDAKPPRKNKAGVRFNVTRPEVGLNETFDDATQREGSWDDRDHPVGDDQRTKLYQGRTIVYDCDTECDHQGCYGQGPTQCIACGHYKLDRWVGALGGRQREMETYYSTDTTNGRKSLCVNRCPPRSFPNQDGICWPCHDSCDTCAGAGQDSCLTCAPAHLRVTDLAVCLQQCPEGYYDISVKDSEENLCVPCAPNCASCHDQPDYCSSCEHHLVLYENRCYATCPVYTYETEDYRLSMRV</sequence>
<dbReference type="EMBL" id="CAJPIN010006701">
    <property type="protein sequence ID" value="CAG2058146.1"/>
    <property type="molecule type" value="Genomic_DNA"/>
</dbReference>
<comment type="caution">
    <text evidence="10">The sequence shown here is derived from an EMBL/GenBank/DDBJ whole genome shotgun (WGS) entry which is preliminary data.</text>
</comment>
<dbReference type="CDD" id="cd00064">
    <property type="entry name" value="FU"/>
    <property type="match status" value="2"/>
</dbReference>
<dbReference type="InterPro" id="IPR008979">
    <property type="entry name" value="Galactose-bd-like_sf"/>
</dbReference>
<dbReference type="InterPro" id="IPR002884">
    <property type="entry name" value="P_dom"/>
</dbReference>
<evidence type="ECO:0000256" key="2">
    <source>
        <dbReference type="ARBA" id="ARBA00022670"/>
    </source>
</evidence>
<dbReference type="PANTHER" id="PTHR42884">
    <property type="entry name" value="PROPROTEIN CONVERTASE SUBTILISIN/KEXIN-RELATED"/>
    <property type="match status" value="1"/>
</dbReference>
<proteinExistence type="inferred from homology"/>
<dbReference type="SUPFAM" id="SSF57184">
    <property type="entry name" value="Growth factor receptor domain"/>
    <property type="match status" value="1"/>
</dbReference>
<dbReference type="Gene3D" id="2.10.220.10">
    <property type="entry name" value="Hormone Receptor, Insulin-like Growth Factor Receptor 1, Chain A, domain 2"/>
    <property type="match status" value="2"/>
</dbReference>
<dbReference type="Gene3D" id="2.60.120.260">
    <property type="entry name" value="Galactose-binding domain-like"/>
    <property type="match status" value="1"/>
</dbReference>
<reference evidence="10" key="1">
    <citation type="submission" date="2021-03" db="EMBL/GenBank/DDBJ databases">
        <authorList>
            <person name="Tran Van P."/>
        </authorList>
    </citation>
    <scope>NUCLEOTIDE SEQUENCE</scope>
</reference>
<evidence type="ECO:0000313" key="10">
    <source>
        <dbReference type="EMBL" id="CAG2058146.1"/>
    </source>
</evidence>
<dbReference type="PROSITE" id="PS51829">
    <property type="entry name" value="P_HOMO_B"/>
    <property type="match status" value="1"/>
</dbReference>
<dbReference type="SMART" id="SM00261">
    <property type="entry name" value="FU"/>
    <property type="match status" value="3"/>
</dbReference>
<dbReference type="InterPro" id="IPR032778">
    <property type="entry name" value="GF_recep_IV"/>
</dbReference>
<dbReference type="SUPFAM" id="SSF49785">
    <property type="entry name" value="Galactose-binding domain-like"/>
    <property type="match status" value="1"/>
</dbReference>
<feature type="chain" id="PRO_5045397370" description="P/Homo B domain-containing protein" evidence="8">
    <location>
        <begin position="24"/>
        <end position="429"/>
    </location>
</feature>
<dbReference type="InterPro" id="IPR009030">
    <property type="entry name" value="Growth_fac_rcpt_cys_sf"/>
</dbReference>
<evidence type="ECO:0000256" key="4">
    <source>
        <dbReference type="ARBA" id="ARBA00022825"/>
    </source>
</evidence>
<comment type="similarity">
    <text evidence="1">Belongs to the peptidase S8 family. Furin subfamily.</text>
</comment>
<keyword evidence="11" id="KW-1185">Reference proteome</keyword>
<evidence type="ECO:0000256" key="6">
    <source>
        <dbReference type="ARBA" id="ARBA00023180"/>
    </source>
</evidence>
<keyword evidence="5" id="KW-1015">Disulfide bond</keyword>